<dbReference type="SMART" id="SM00871">
    <property type="entry name" value="AraC_E_bind"/>
    <property type="match status" value="1"/>
</dbReference>
<gene>
    <name evidence="5" type="ORF">P4S50_17985</name>
</gene>
<dbReference type="Pfam" id="PF06445">
    <property type="entry name" value="GyrI-like"/>
    <property type="match status" value="1"/>
</dbReference>
<dbReference type="InterPro" id="IPR010499">
    <property type="entry name" value="AraC_E-bd"/>
</dbReference>
<dbReference type="PROSITE" id="PS00041">
    <property type="entry name" value="HTH_ARAC_FAMILY_1"/>
    <property type="match status" value="1"/>
</dbReference>
<dbReference type="InterPro" id="IPR050959">
    <property type="entry name" value="MarA-like"/>
</dbReference>
<dbReference type="InterPro" id="IPR029442">
    <property type="entry name" value="GyrI-like"/>
</dbReference>
<dbReference type="SUPFAM" id="SSF46689">
    <property type="entry name" value="Homeodomain-like"/>
    <property type="match status" value="2"/>
</dbReference>
<dbReference type="SUPFAM" id="SSF55136">
    <property type="entry name" value="Probable bacterial effector-binding domain"/>
    <property type="match status" value="1"/>
</dbReference>
<keyword evidence="1" id="KW-0805">Transcription regulation</keyword>
<dbReference type="Pfam" id="PF12833">
    <property type="entry name" value="HTH_18"/>
    <property type="match status" value="1"/>
</dbReference>
<dbReference type="Proteomes" id="UP001222800">
    <property type="component" value="Chromosome"/>
</dbReference>
<organism evidence="5 6">
    <name type="scientific">Tepidibacter hydrothermalis</name>
    <dbReference type="NCBI Taxonomy" id="3036126"/>
    <lineage>
        <taxon>Bacteria</taxon>
        <taxon>Bacillati</taxon>
        <taxon>Bacillota</taxon>
        <taxon>Clostridia</taxon>
        <taxon>Peptostreptococcales</taxon>
        <taxon>Peptostreptococcaceae</taxon>
        <taxon>Tepidibacter</taxon>
    </lineage>
</organism>
<proteinExistence type="predicted"/>
<evidence type="ECO:0000259" key="4">
    <source>
        <dbReference type="PROSITE" id="PS01124"/>
    </source>
</evidence>
<dbReference type="InterPro" id="IPR011256">
    <property type="entry name" value="Reg_factor_effector_dom_sf"/>
</dbReference>
<keyword evidence="3" id="KW-0804">Transcription</keyword>
<evidence type="ECO:0000256" key="2">
    <source>
        <dbReference type="ARBA" id="ARBA00023125"/>
    </source>
</evidence>
<dbReference type="RefSeq" id="WP_277732201.1">
    <property type="nucleotide sequence ID" value="NZ_CP120733.1"/>
</dbReference>
<keyword evidence="6" id="KW-1185">Reference proteome</keyword>
<evidence type="ECO:0000313" key="5">
    <source>
        <dbReference type="EMBL" id="WFD10223.1"/>
    </source>
</evidence>
<name>A0ABY8EBB1_9FIRM</name>
<dbReference type="InterPro" id="IPR018060">
    <property type="entry name" value="HTH_AraC"/>
</dbReference>
<dbReference type="InterPro" id="IPR018062">
    <property type="entry name" value="HTH_AraC-typ_CS"/>
</dbReference>
<dbReference type="Gene3D" id="1.10.10.60">
    <property type="entry name" value="Homeodomain-like"/>
    <property type="match status" value="2"/>
</dbReference>
<protein>
    <submittedName>
        <fullName evidence="5">AraC family transcriptional regulator</fullName>
    </submittedName>
</protein>
<evidence type="ECO:0000313" key="6">
    <source>
        <dbReference type="Proteomes" id="UP001222800"/>
    </source>
</evidence>
<dbReference type="EMBL" id="CP120733">
    <property type="protein sequence ID" value="WFD10223.1"/>
    <property type="molecule type" value="Genomic_DNA"/>
</dbReference>
<dbReference type="Gene3D" id="3.20.80.10">
    <property type="entry name" value="Regulatory factor, effector binding domain"/>
    <property type="match status" value="1"/>
</dbReference>
<reference evidence="5 6" key="1">
    <citation type="submission" date="2023-03" db="EMBL/GenBank/DDBJ databases">
        <title>Complete genome sequence of Tepidibacter sp. SWIR-1, isolated from a deep-sea hydrothermal vent.</title>
        <authorList>
            <person name="Li X."/>
        </authorList>
    </citation>
    <scope>NUCLEOTIDE SEQUENCE [LARGE SCALE GENOMIC DNA]</scope>
    <source>
        <strain evidence="5 6">SWIR-1</strain>
    </source>
</reference>
<dbReference type="PROSITE" id="PS01124">
    <property type="entry name" value="HTH_ARAC_FAMILY_2"/>
    <property type="match status" value="1"/>
</dbReference>
<evidence type="ECO:0000256" key="3">
    <source>
        <dbReference type="ARBA" id="ARBA00023163"/>
    </source>
</evidence>
<sequence length="286" mass="33885">MYQNIIIDAINFIKEHLEEDLTVEDIAKHCHFSKYYFNRIFKQEVGESVYAFIKRLKLEGSAMKIITDSDKSITEVSAQYGYSSSNYSAAFRKHYSSSPREYKQYFTESVIKKRQGHYTNLTGKNFDHFDKQMKKTSIEDIKVIYRRFIGDYRNLHNYWERFFDKYGECYGESSIRIEISYDDPVVTSPDRCITDLCITTNKPMNSLYNTKIIKGGSYLIYHFDGPNKEIFGTFQGLMGIWIPRSKLYFDLDDRKIFSIMELTDKDNDHYIFDIYIPYKKSTNSEV</sequence>
<feature type="domain" description="HTH araC/xylS-type" evidence="4">
    <location>
        <begin position="7"/>
        <end position="105"/>
    </location>
</feature>
<evidence type="ECO:0000256" key="1">
    <source>
        <dbReference type="ARBA" id="ARBA00023015"/>
    </source>
</evidence>
<dbReference type="SMART" id="SM00342">
    <property type="entry name" value="HTH_ARAC"/>
    <property type="match status" value="1"/>
</dbReference>
<dbReference type="PANTHER" id="PTHR47504">
    <property type="entry name" value="RIGHT ORIGIN-BINDING PROTEIN"/>
    <property type="match status" value="1"/>
</dbReference>
<dbReference type="InterPro" id="IPR009057">
    <property type="entry name" value="Homeodomain-like_sf"/>
</dbReference>
<dbReference type="PANTHER" id="PTHR47504:SF6">
    <property type="entry name" value="ARAC-FAMILY TRANSCRIPTIONAL REGULATOR"/>
    <property type="match status" value="1"/>
</dbReference>
<accession>A0ABY8EBB1</accession>
<keyword evidence="2" id="KW-0238">DNA-binding</keyword>